<dbReference type="PANTHER" id="PTHR18952:SF265">
    <property type="entry name" value="CARBONIC ANHYDRASE"/>
    <property type="match status" value="1"/>
</dbReference>
<dbReference type="SMART" id="SM01057">
    <property type="entry name" value="Carb_anhydrase"/>
    <property type="match status" value="1"/>
</dbReference>
<dbReference type="SUPFAM" id="SSF51069">
    <property type="entry name" value="Carbonic anhydrase"/>
    <property type="match status" value="1"/>
</dbReference>
<dbReference type="Gene3D" id="3.10.200.10">
    <property type="entry name" value="Alpha carbonic anhydrase"/>
    <property type="match status" value="1"/>
</dbReference>
<dbReference type="GO" id="GO:0008270">
    <property type="term" value="F:zinc ion binding"/>
    <property type="evidence" value="ECO:0007669"/>
    <property type="project" value="UniProtKB-UniRule"/>
</dbReference>
<evidence type="ECO:0000256" key="7">
    <source>
        <dbReference type="ARBA" id="ARBA00022833"/>
    </source>
</evidence>
<sequence>MIMALAVFAGCESERKKKEEEKETEESNMVKMEAPGEHKGEKVQGYTLPGLGHGLLQSPINILSADTEHDGKHHITLHFNDKFESVENLGHTVQLNFEEGSTLESDGKTYDFVQLHFHTPSEHLIDGVTFPMEMHIVNSLQNQDQDKPEYLVIGILFKMGKENPFLKDFIDKIPTEEHVKQMLPVGSVQMGDLLMEVGGKSSHFYYYKGSLTTPPFTESVNWHIMKVIQEASPEQIQKINRLEGNNARHVQGMYGRMVDSE</sequence>
<dbReference type="InterPro" id="IPR023561">
    <property type="entry name" value="Carbonic_anhydrase_a-class"/>
</dbReference>
<dbReference type="InterPro" id="IPR018338">
    <property type="entry name" value="Carbonic_anhydrase_a-class_CS"/>
</dbReference>
<dbReference type="PANTHER" id="PTHR18952">
    <property type="entry name" value="CARBONIC ANHYDRASE"/>
    <property type="match status" value="1"/>
</dbReference>
<dbReference type="EC" id="4.2.1.1" evidence="4 10"/>
<evidence type="ECO:0000256" key="2">
    <source>
        <dbReference type="ARBA" id="ARBA00002904"/>
    </source>
</evidence>
<evidence type="ECO:0000259" key="11">
    <source>
        <dbReference type="PROSITE" id="PS51144"/>
    </source>
</evidence>
<dbReference type="Proteomes" id="UP001348817">
    <property type="component" value="Chromosome"/>
</dbReference>
<gene>
    <name evidence="12" type="ORF">FUAX_36930</name>
</gene>
<keyword evidence="7 10" id="KW-0862">Zinc</keyword>
<evidence type="ECO:0000256" key="8">
    <source>
        <dbReference type="ARBA" id="ARBA00023239"/>
    </source>
</evidence>
<keyword evidence="13" id="KW-1185">Reference proteome</keyword>
<comment type="similarity">
    <text evidence="3 10">Belongs to the alpha-carbonic anhydrase family.</text>
</comment>
<evidence type="ECO:0000256" key="3">
    <source>
        <dbReference type="ARBA" id="ARBA00010718"/>
    </source>
</evidence>
<evidence type="ECO:0000256" key="9">
    <source>
        <dbReference type="ARBA" id="ARBA00048348"/>
    </source>
</evidence>
<dbReference type="Pfam" id="PF00194">
    <property type="entry name" value="Carb_anhydrase"/>
    <property type="match status" value="1"/>
</dbReference>
<dbReference type="AlphaFoldDB" id="A0AAU9DDJ5"/>
<dbReference type="KEGG" id="fax:FUAX_36930"/>
<dbReference type="EMBL" id="AP025314">
    <property type="protein sequence ID" value="BDD11261.1"/>
    <property type="molecule type" value="Genomic_DNA"/>
</dbReference>
<reference evidence="12 13" key="1">
    <citation type="submission" date="2021-12" db="EMBL/GenBank/DDBJ databases">
        <title>Genome sequencing of bacteria with rrn-lacking chromosome and rrn-plasmid.</title>
        <authorList>
            <person name="Anda M."/>
            <person name="Iwasaki W."/>
        </authorList>
    </citation>
    <scope>NUCLEOTIDE SEQUENCE [LARGE SCALE GENOMIC DNA]</scope>
    <source>
        <strain evidence="12 13">DSM 100852</strain>
    </source>
</reference>
<keyword evidence="8 10" id="KW-0456">Lyase</keyword>
<evidence type="ECO:0000313" key="12">
    <source>
        <dbReference type="EMBL" id="BDD11261.1"/>
    </source>
</evidence>
<dbReference type="InterPro" id="IPR001148">
    <property type="entry name" value="CA_dom"/>
</dbReference>
<organism evidence="12 13">
    <name type="scientific">Fulvitalea axinellae</name>
    <dbReference type="NCBI Taxonomy" id="1182444"/>
    <lineage>
        <taxon>Bacteria</taxon>
        <taxon>Pseudomonadati</taxon>
        <taxon>Bacteroidota</taxon>
        <taxon>Cytophagia</taxon>
        <taxon>Cytophagales</taxon>
        <taxon>Persicobacteraceae</taxon>
        <taxon>Fulvitalea</taxon>
    </lineage>
</organism>
<accession>A0AAU9DDJ5</accession>
<dbReference type="CDD" id="cd03124">
    <property type="entry name" value="alpha_CA_prokaryotic_like"/>
    <property type="match status" value="1"/>
</dbReference>
<protein>
    <recommendedName>
        <fullName evidence="5 10">Carbonic anhydrase</fullName>
        <ecNumber evidence="4 10">4.2.1.1</ecNumber>
    </recommendedName>
</protein>
<dbReference type="InterPro" id="IPR036398">
    <property type="entry name" value="CA_dom_sf"/>
</dbReference>
<dbReference type="InterPro" id="IPR041891">
    <property type="entry name" value="Alpha_CA_prokaryot-like"/>
</dbReference>
<evidence type="ECO:0000256" key="5">
    <source>
        <dbReference type="ARBA" id="ARBA00014628"/>
    </source>
</evidence>
<evidence type="ECO:0000313" key="13">
    <source>
        <dbReference type="Proteomes" id="UP001348817"/>
    </source>
</evidence>
<comment type="catalytic activity">
    <reaction evidence="9 10">
        <text>hydrogencarbonate + H(+) = CO2 + H2O</text>
        <dbReference type="Rhea" id="RHEA:10748"/>
        <dbReference type="ChEBI" id="CHEBI:15377"/>
        <dbReference type="ChEBI" id="CHEBI:15378"/>
        <dbReference type="ChEBI" id="CHEBI:16526"/>
        <dbReference type="ChEBI" id="CHEBI:17544"/>
        <dbReference type="EC" id="4.2.1.1"/>
    </reaction>
</comment>
<keyword evidence="6 10" id="KW-0479">Metal-binding</keyword>
<feature type="domain" description="Alpha-carbonic anhydrase" evidence="11">
    <location>
        <begin position="30"/>
        <end position="261"/>
    </location>
</feature>
<dbReference type="PROSITE" id="PS51144">
    <property type="entry name" value="ALPHA_CA_2"/>
    <property type="match status" value="1"/>
</dbReference>
<evidence type="ECO:0000256" key="4">
    <source>
        <dbReference type="ARBA" id="ARBA00012925"/>
    </source>
</evidence>
<comment type="function">
    <text evidence="2 10">Reversible hydration of carbon dioxide.</text>
</comment>
<evidence type="ECO:0000256" key="6">
    <source>
        <dbReference type="ARBA" id="ARBA00022723"/>
    </source>
</evidence>
<name>A0AAU9DDJ5_9BACT</name>
<evidence type="ECO:0000256" key="10">
    <source>
        <dbReference type="RuleBase" id="RU367011"/>
    </source>
</evidence>
<dbReference type="PROSITE" id="PS00162">
    <property type="entry name" value="ALPHA_CA_1"/>
    <property type="match status" value="1"/>
</dbReference>
<evidence type="ECO:0000256" key="1">
    <source>
        <dbReference type="ARBA" id="ARBA00001947"/>
    </source>
</evidence>
<comment type="cofactor">
    <cofactor evidence="1 10">
        <name>Zn(2+)</name>
        <dbReference type="ChEBI" id="CHEBI:29105"/>
    </cofactor>
</comment>
<dbReference type="GO" id="GO:0004089">
    <property type="term" value="F:carbonate dehydratase activity"/>
    <property type="evidence" value="ECO:0007669"/>
    <property type="project" value="UniProtKB-UniRule"/>
</dbReference>
<proteinExistence type="inferred from homology"/>